<keyword evidence="9" id="KW-1185">Reference proteome</keyword>
<reference evidence="8 9" key="1">
    <citation type="submission" date="2016-07" db="EMBL/GenBank/DDBJ databases">
        <title>Caryophanon latum genome sequencing.</title>
        <authorList>
            <person name="Verma A."/>
            <person name="Pal Y."/>
            <person name="Krishnamurthi S."/>
        </authorList>
    </citation>
    <scope>NUCLEOTIDE SEQUENCE [LARGE SCALE GENOMIC DNA]</scope>
    <source>
        <strain evidence="8 9">DSM 14151</strain>
    </source>
</reference>
<evidence type="ECO:0000259" key="7">
    <source>
        <dbReference type="Pfam" id="PF06305"/>
    </source>
</evidence>
<feature type="coiled-coil region" evidence="5">
    <location>
        <begin position="64"/>
        <end position="98"/>
    </location>
</feature>
<protein>
    <recommendedName>
        <fullName evidence="7">Lipopolysaccharide assembly protein A domain-containing protein</fullName>
    </recommendedName>
</protein>
<keyword evidence="4 6" id="KW-0472">Membrane</keyword>
<dbReference type="PANTHER" id="PTHR41335">
    <property type="entry name" value="MEMBRANE PROTEIN-RELATED"/>
    <property type="match status" value="1"/>
</dbReference>
<dbReference type="EMBL" id="MATO01000001">
    <property type="protein sequence ID" value="OCS94664.1"/>
    <property type="molecule type" value="Genomic_DNA"/>
</dbReference>
<sequence length="109" mass="12449">MKVQWALILGLLFAIVIAAFATVNIEDVPVDYIFGQADWPLILVILGSALFGAIASAAFSLVRIFSLQRENKQLRKQIEQLELEYKKRTEEYSTLEKRVMSNEPTLFEK</sequence>
<dbReference type="Pfam" id="PF06305">
    <property type="entry name" value="LapA_dom"/>
    <property type="match status" value="1"/>
</dbReference>
<evidence type="ECO:0000256" key="3">
    <source>
        <dbReference type="ARBA" id="ARBA00022989"/>
    </source>
</evidence>
<gene>
    <name evidence="8" type="ORF">A6K76_00400</name>
</gene>
<dbReference type="Proteomes" id="UP000093482">
    <property type="component" value="Unassembled WGS sequence"/>
</dbReference>
<dbReference type="OrthoDB" id="2990728at2"/>
<evidence type="ECO:0000313" key="8">
    <source>
        <dbReference type="EMBL" id="OCS94664.1"/>
    </source>
</evidence>
<evidence type="ECO:0000256" key="2">
    <source>
        <dbReference type="ARBA" id="ARBA00022692"/>
    </source>
</evidence>
<evidence type="ECO:0000313" key="9">
    <source>
        <dbReference type="Proteomes" id="UP000093482"/>
    </source>
</evidence>
<feature type="domain" description="Lipopolysaccharide assembly protein A" evidence="7">
    <location>
        <begin position="24"/>
        <end position="84"/>
    </location>
</feature>
<dbReference type="PANTHER" id="PTHR41335:SF1">
    <property type="entry name" value="MEMBRANE PROTEIN"/>
    <property type="match status" value="1"/>
</dbReference>
<name>A0A1C0Z5C6_9BACL</name>
<keyword evidence="1" id="KW-1003">Cell membrane</keyword>
<organism evidence="8 9">
    <name type="scientific">Caryophanon latum</name>
    <dbReference type="NCBI Taxonomy" id="33977"/>
    <lineage>
        <taxon>Bacteria</taxon>
        <taxon>Bacillati</taxon>
        <taxon>Bacillota</taxon>
        <taxon>Bacilli</taxon>
        <taxon>Bacillales</taxon>
        <taxon>Caryophanaceae</taxon>
        <taxon>Caryophanon</taxon>
    </lineage>
</organism>
<evidence type="ECO:0000256" key="4">
    <source>
        <dbReference type="ARBA" id="ARBA00023136"/>
    </source>
</evidence>
<keyword evidence="2 6" id="KW-0812">Transmembrane</keyword>
<comment type="caution">
    <text evidence="8">The sequence shown here is derived from an EMBL/GenBank/DDBJ whole genome shotgun (WGS) entry which is preliminary data.</text>
</comment>
<proteinExistence type="predicted"/>
<dbReference type="GO" id="GO:0005886">
    <property type="term" value="C:plasma membrane"/>
    <property type="evidence" value="ECO:0007669"/>
    <property type="project" value="InterPro"/>
</dbReference>
<keyword evidence="3 6" id="KW-1133">Transmembrane helix</keyword>
<evidence type="ECO:0000256" key="6">
    <source>
        <dbReference type="SAM" id="Phobius"/>
    </source>
</evidence>
<evidence type="ECO:0000256" key="1">
    <source>
        <dbReference type="ARBA" id="ARBA00022475"/>
    </source>
</evidence>
<evidence type="ECO:0000256" key="5">
    <source>
        <dbReference type="SAM" id="Coils"/>
    </source>
</evidence>
<feature type="transmembrane region" description="Helical" evidence="6">
    <location>
        <begin position="41"/>
        <end position="65"/>
    </location>
</feature>
<dbReference type="RefSeq" id="WP_066461019.1">
    <property type="nucleotide sequence ID" value="NZ_MATO01000001.1"/>
</dbReference>
<keyword evidence="5" id="KW-0175">Coiled coil</keyword>
<accession>A0A1C0Z5C6</accession>
<dbReference type="InterPro" id="IPR010445">
    <property type="entry name" value="LapA_dom"/>
</dbReference>
<dbReference type="AlphaFoldDB" id="A0A1C0Z5C6"/>